<comment type="caution">
    <text evidence="2">The sequence shown here is derived from an EMBL/GenBank/DDBJ whole genome shotgun (WGS) entry which is preliminary data.</text>
</comment>
<evidence type="ECO:0000313" key="3">
    <source>
        <dbReference type="Proteomes" id="UP000230233"/>
    </source>
</evidence>
<dbReference type="AlphaFoldDB" id="A0A2G5UK98"/>
<keyword evidence="3" id="KW-1185">Reference proteome</keyword>
<dbReference type="PANTHER" id="PTHR47163">
    <property type="entry name" value="DDE_TNP_IS1595 DOMAIN-CONTAINING PROTEIN"/>
    <property type="match status" value="1"/>
</dbReference>
<accession>A0A2G5UK98</accession>
<dbReference type="InterPro" id="IPR053164">
    <property type="entry name" value="IS1016-like_transposase"/>
</dbReference>
<organism evidence="2 3">
    <name type="scientific">Caenorhabditis nigoni</name>
    <dbReference type="NCBI Taxonomy" id="1611254"/>
    <lineage>
        <taxon>Eukaryota</taxon>
        <taxon>Metazoa</taxon>
        <taxon>Ecdysozoa</taxon>
        <taxon>Nematoda</taxon>
        <taxon>Chromadorea</taxon>
        <taxon>Rhabditida</taxon>
        <taxon>Rhabditina</taxon>
        <taxon>Rhabditomorpha</taxon>
        <taxon>Rhabditoidea</taxon>
        <taxon>Rhabditidae</taxon>
        <taxon>Peloderinae</taxon>
        <taxon>Caenorhabditis</taxon>
    </lineage>
</organism>
<protein>
    <recommendedName>
        <fullName evidence="1">ISXO2-like transposase domain-containing protein</fullName>
    </recommendedName>
</protein>
<dbReference type="InterPro" id="IPR024445">
    <property type="entry name" value="Tnp_ISXO2-like"/>
</dbReference>
<evidence type="ECO:0000259" key="1">
    <source>
        <dbReference type="Pfam" id="PF12762"/>
    </source>
</evidence>
<proteinExistence type="predicted"/>
<dbReference type="EMBL" id="PDUG01000003">
    <property type="protein sequence ID" value="PIC39863.1"/>
    <property type="molecule type" value="Genomic_DNA"/>
</dbReference>
<dbReference type="PANTHER" id="PTHR47163:SF3">
    <property type="entry name" value="PROTEIN CBG18017"/>
    <property type="match status" value="1"/>
</dbReference>
<reference evidence="3" key="1">
    <citation type="submission" date="2017-10" db="EMBL/GenBank/DDBJ databases">
        <title>Rapid genome shrinkage in a self-fertile nematode reveals novel sperm competition proteins.</title>
        <authorList>
            <person name="Yin D."/>
            <person name="Schwarz E.M."/>
            <person name="Thomas C.G."/>
            <person name="Felde R.L."/>
            <person name="Korf I.F."/>
            <person name="Cutter A.D."/>
            <person name="Schartner C.M."/>
            <person name="Ralston E.J."/>
            <person name="Meyer B.J."/>
            <person name="Haag E.S."/>
        </authorList>
    </citation>
    <scope>NUCLEOTIDE SEQUENCE [LARGE SCALE GENOMIC DNA]</scope>
    <source>
        <strain evidence="3">JU1422</strain>
    </source>
</reference>
<gene>
    <name evidence="2" type="primary">Cnig_chr_III.g11418</name>
    <name evidence="2" type="ORF">B9Z55_011418</name>
</gene>
<feature type="domain" description="ISXO2-like transposase" evidence="1">
    <location>
        <begin position="10"/>
        <end position="83"/>
    </location>
</feature>
<name>A0A2G5UK98_9PELO</name>
<sequence length="91" mass="10622">MYLAKYIRGRMLMRKQVWVFGMIERGTSKVIMFRVPEQDRTTPIPIIHNNDLPGTTIVTDEWAAYGGIQEVQAGYNHRFVNHKTVFVDPRN</sequence>
<dbReference type="Proteomes" id="UP000230233">
    <property type="component" value="Chromosome III"/>
</dbReference>
<dbReference type="OrthoDB" id="5809873at2759"/>
<evidence type="ECO:0000313" key="2">
    <source>
        <dbReference type="EMBL" id="PIC39863.1"/>
    </source>
</evidence>
<dbReference type="Pfam" id="PF12762">
    <property type="entry name" value="DDE_Tnp_IS1595"/>
    <property type="match status" value="1"/>
</dbReference>